<keyword evidence="6 11" id="KW-0472">Membrane</keyword>
<gene>
    <name evidence="13" type="ORF">scyTo_0007757</name>
</gene>
<keyword evidence="8" id="KW-0675">Receptor</keyword>
<evidence type="ECO:0000256" key="5">
    <source>
        <dbReference type="ARBA" id="ARBA00023040"/>
    </source>
</evidence>
<feature type="transmembrane region" description="Helical" evidence="11">
    <location>
        <begin position="231"/>
        <end position="249"/>
    </location>
</feature>
<keyword evidence="3 11" id="KW-0812">Transmembrane</keyword>
<evidence type="ECO:0000256" key="7">
    <source>
        <dbReference type="ARBA" id="ARBA00023157"/>
    </source>
</evidence>
<dbReference type="PRINTS" id="PR01157">
    <property type="entry name" value="P2YPURNOCPTR"/>
</dbReference>
<dbReference type="Gene3D" id="1.20.1070.10">
    <property type="entry name" value="Rhodopsin 7-helix transmembrane proteins"/>
    <property type="match status" value="1"/>
</dbReference>
<dbReference type="EMBL" id="BFAA01002862">
    <property type="protein sequence ID" value="GCB65609.1"/>
    <property type="molecule type" value="Genomic_DNA"/>
</dbReference>
<sequence>MIQHSGQEEETVQRASTDFCPTHQFTWRRPEIEKKRKMQGTVLHQSSTSGNKTNGSCLDKSQYKYLVYSTVYSIVFVVGFLSNSLALFVFHRIAKSRNASTVYLMNLAVADLLFAFSLPLRVVYYARKGDWPFRDFLCRISTYTFYVSMYCSILFLTCLSISRYLCMAHHTRHQRVFTFRRCIIVCIVIWLFVSVSTAPFLLAGSQTFEGKVKCFDPVHVASWSRITKMNYFALTVGFLVPFAIILVCYSLMIKHLMRISWQSRQVKRDLAMIVLVLGVFFLCFLPYHIQRTVHLHFLVLHHPIDCELEHILRKSVVATLCLAVANSCFDPLLYIFVGQGFRTFVKVWLKKKEPSASYSSSSSKLCVSVSFVQQCRKLESAIAAPLKPKETLPDAGDQGPPDGTASEESGLLHPADLPQ</sequence>
<feature type="transmembrane region" description="Helical" evidence="11">
    <location>
        <begin position="270"/>
        <end position="289"/>
    </location>
</feature>
<organism evidence="13 14">
    <name type="scientific">Scyliorhinus torazame</name>
    <name type="common">Cloudy catshark</name>
    <name type="synonym">Catulus torazame</name>
    <dbReference type="NCBI Taxonomy" id="75743"/>
    <lineage>
        <taxon>Eukaryota</taxon>
        <taxon>Metazoa</taxon>
        <taxon>Chordata</taxon>
        <taxon>Craniata</taxon>
        <taxon>Vertebrata</taxon>
        <taxon>Chondrichthyes</taxon>
        <taxon>Elasmobranchii</taxon>
        <taxon>Galeomorphii</taxon>
        <taxon>Galeoidea</taxon>
        <taxon>Carcharhiniformes</taxon>
        <taxon>Scyliorhinidae</taxon>
        <taxon>Scyliorhinus</taxon>
    </lineage>
</organism>
<dbReference type="GO" id="GO:0005886">
    <property type="term" value="C:plasma membrane"/>
    <property type="evidence" value="ECO:0007669"/>
    <property type="project" value="UniProtKB-SubCell"/>
</dbReference>
<dbReference type="PROSITE" id="PS50262">
    <property type="entry name" value="G_PROTEIN_RECEP_F1_2"/>
    <property type="match status" value="1"/>
</dbReference>
<dbReference type="AlphaFoldDB" id="A0A401NXK5"/>
<feature type="transmembrane region" description="Helical" evidence="11">
    <location>
        <begin position="317"/>
        <end position="337"/>
    </location>
</feature>
<feature type="transmembrane region" description="Helical" evidence="11">
    <location>
        <begin position="102"/>
        <end position="123"/>
    </location>
</feature>
<evidence type="ECO:0000256" key="6">
    <source>
        <dbReference type="ARBA" id="ARBA00023136"/>
    </source>
</evidence>
<protein>
    <recommendedName>
        <fullName evidence="12">G-protein coupled receptors family 1 profile domain-containing protein</fullName>
    </recommendedName>
</protein>
<dbReference type="PRINTS" id="PR00237">
    <property type="entry name" value="GPCRRHODOPSN"/>
</dbReference>
<keyword evidence="4 11" id="KW-1133">Transmembrane helix</keyword>
<evidence type="ECO:0000313" key="14">
    <source>
        <dbReference type="Proteomes" id="UP000288216"/>
    </source>
</evidence>
<reference evidence="13 14" key="1">
    <citation type="journal article" date="2018" name="Nat. Ecol. Evol.">
        <title>Shark genomes provide insights into elasmobranch evolution and the origin of vertebrates.</title>
        <authorList>
            <person name="Hara Y"/>
            <person name="Yamaguchi K"/>
            <person name="Onimaru K"/>
            <person name="Kadota M"/>
            <person name="Koyanagi M"/>
            <person name="Keeley SD"/>
            <person name="Tatsumi K"/>
            <person name="Tanaka K"/>
            <person name="Motone F"/>
            <person name="Kageyama Y"/>
            <person name="Nozu R"/>
            <person name="Adachi N"/>
            <person name="Nishimura O"/>
            <person name="Nakagawa R"/>
            <person name="Tanegashima C"/>
            <person name="Kiyatake I"/>
            <person name="Matsumoto R"/>
            <person name="Murakumo K"/>
            <person name="Nishida K"/>
            <person name="Terakita A"/>
            <person name="Kuratani S"/>
            <person name="Sato K"/>
            <person name="Hyodo S Kuraku.S."/>
        </authorList>
    </citation>
    <scope>NUCLEOTIDE SEQUENCE [LARGE SCALE GENOMIC DNA]</scope>
</reference>
<dbReference type="OMA" id="FYISMYC"/>
<dbReference type="InterPro" id="IPR000276">
    <property type="entry name" value="GPCR_Rhodpsn"/>
</dbReference>
<dbReference type="InterPro" id="IPR017452">
    <property type="entry name" value="GPCR_Rhodpsn_7TM"/>
</dbReference>
<evidence type="ECO:0000256" key="8">
    <source>
        <dbReference type="ARBA" id="ARBA00023170"/>
    </source>
</evidence>
<comment type="caution">
    <text evidence="13">The sequence shown here is derived from an EMBL/GenBank/DDBJ whole genome shotgun (WGS) entry which is preliminary data.</text>
</comment>
<dbReference type="OrthoDB" id="9990906at2759"/>
<keyword evidence="5" id="KW-0297">G-protein coupled receptor</keyword>
<keyword evidence="2" id="KW-1003">Cell membrane</keyword>
<evidence type="ECO:0000256" key="2">
    <source>
        <dbReference type="ARBA" id="ARBA00022475"/>
    </source>
</evidence>
<name>A0A401NXK5_SCYTO</name>
<evidence type="ECO:0000256" key="4">
    <source>
        <dbReference type="ARBA" id="ARBA00022989"/>
    </source>
</evidence>
<dbReference type="GO" id="GO:0004930">
    <property type="term" value="F:G protein-coupled receptor activity"/>
    <property type="evidence" value="ECO:0007669"/>
    <property type="project" value="UniProtKB-KW"/>
</dbReference>
<feature type="domain" description="G-protein coupled receptors family 1 profile" evidence="12">
    <location>
        <begin position="82"/>
        <end position="334"/>
    </location>
</feature>
<feature type="region of interest" description="Disordered" evidence="10">
    <location>
        <begin position="386"/>
        <end position="419"/>
    </location>
</feature>
<dbReference type="STRING" id="75743.A0A401NXK5"/>
<comment type="subcellular location">
    <subcellularLocation>
        <location evidence="1">Cell membrane</location>
        <topology evidence="1">Multi-pass membrane protein</topology>
    </subcellularLocation>
</comment>
<keyword evidence="14" id="KW-1185">Reference proteome</keyword>
<feature type="transmembrane region" description="Helical" evidence="11">
    <location>
        <begin position="143"/>
        <end position="161"/>
    </location>
</feature>
<feature type="transmembrane region" description="Helical" evidence="11">
    <location>
        <begin position="182"/>
        <end position="202"/>
    </location>
</feature>
<keyword evidence="7" id="KW-1015">Disulfide bond</keyword>
<dbReference type="Pfam" id="PF00001">
    <property type="entry name" value="7tm_1"/>
    <property type="match status" value="1"/>
</dbReference>
<evidence type="ECO:0000256" key="3">
    <source>
        <dbReference type="ARBA" id="ARBA00022692"/>
    </source>
</evidence>
<evidence type="ECO:0000313" key="13">
    <source>
        <dbReference type="EMBL" id="GCB65609.1"/>
    </source>
</evidence>
<dbReference type="PANTHER" id="PTHR24231">
    <property type="entry name" value="PURINOCEPTOR-RELATED G-PROTEIN COUPLED RECEPTOR"/>
    <property type="match status" value="1"/>
</dbReference>
<dbReference type="PANTHER" id="PTHR24231:SF49">
    <property type="entry name" value="LYSOPHOSPHATIDIC ACID RECEPTOR 6-LIKE"/>
    <property type="match status" value="1"/>
</dbReference>
<dbReference type="FunFam" id="1.20.1070.10:FF:000017">
    <property type="entry name" value="lysophosphatidic acid receptor 4"/>
    <property type="match status" value="1"/>
</dbReference>
<dbReference type="Proteomes" id="UP000288216">
    <property type="component" value="Unassembled WGS sequence"/>
</dbReference>
<evidence type="ECO:0000256" key="11">
    <source>
        <dbReference type="SAM" id="Phobius"/>
    </source>
</evidence>
<evidence type="ECO:0000256" key="1">
    <source>
        <dbReference type="ARBA" id="ARBA00004651"/>
    </source>
</evidence>
<dbReference type="SUPFAM" id="SSF81321">
    <property type="entry name" value="Family A G protein-coupled receptor-like"/>
    <property type="match status" value="1"/>
</dbReference>
<feature type="transmembrane region" description="Helical" evidence="11">
    <location>
        <begin position="65"/>
        <end position="90"/>
    </location>
</feature>
<accession>A0A401NXK5</accession>
<evidence type="ECO:0000256" key="9">
    <source>
        <dbReference type="ARBA" id="ARBA00023224"/>
    </source>
</evidence>
<evidence type="ECO:0000256" key="10">
    <source>
        <dbReference type="SAM" id="MobiDB-lite"/>
    </source>
</evidence>
<evidence type="ECO:0000259" key="12">
    <source>
        <dbReference type="PROSITE" id="PS50262"/>
    </source>
</evidence>
<proteinExistence type="predicted"/>
<keyword evidence="9" id="KW-0807">Transducer</keyword>